<keyword evidence="2" id="KW-1185">Reference proteome</keyword>
<sequence length="69" mass="7333">MTQHTIALNGEPYTVKPRASAADLVEQLGLGGRRIAVEINEEIVPRSRLAETRLASGDKVEIVHAIGGG</sequence>
<dbReference type="NCBIfam" id="TIGR01683">
    <property type="entry name" value="thiS"/>
    <property type="match status" value="1"/>
</dbReference>
<name>A0ABP7LW58_9GAMM</name>
<dbReference type="RefSeq" id="WP_344704836.1">
    <property type="nucleotide sequence ID" value="NZ_BAAAZT010000076.1"/>
</dbReference>
<dbReference type="Pfam" id="PF02597">
    <property type="entry name" value="ThiS"/>
    <property type="match status" value="1"/>
</dbReference>
<dbReference type="SUPFAM" id="SSF54285">
    <property type="entry name" value="MoaD/ThiS"/>
    <property type="match status" value="1"/>
</dbReference>
<dbReference type="EMBL" id="BAAAZT010000076">
    <property type="protein sequence ID" value="GAA3909560.1"/>
    <property type="molecule type" value="Genomic_DNA"/>
</dbReference>
<dbReference type="Gene3D" id="3.10.20.30">
    <property type="match status" value="1"/>
</dbReference>
<dbReference type="Proteomes" id="UP001500133">
    <property type="component" value="Unassembled WGS sequence"/>
</dbReference>
<dbReference type="PANTHER" id="PTHR34472:SF1">
    <property type="entry name" value="SULFUR CARRIER PROTEIN THIS"/>
    <property type="match status" value="1"/>
</dbReference>
<reference evidence="2" key="1">
    <citation type="journal article" date="2019" name="Int. J. Syst. Evol. Microbiol.">
        <title>The Global Catalogue of Microorganisms (GCM) 10K type strain sequencing project: providing services to taxonomists for standard genome sequencing and annotation.</title>
        <authorList>
            <consortium name="The Broad Institute Genomics Platform"/>
            <consortium name="The Broad Institute Genome Sequencing Center for Infectious Disease"/>
            <person name="Wu L."/>
            <person name="Ma J."/>
        </authorList>
    </citation>
    <scope>NUCLEOTIDE SEQUENCE [LARGE SCALE GENOMIC DNA]</scope>
    <source>
        <strain evidence="2">JCM 16914</strain>
    </source>
</reference>
<dbReference type="CDD" id="cd00565">
    <property type="entry name" value="Ubl_ThiS"/>
    <property type="match status" value="1"/>
</dbReference>
<protein>
    <submittedName>
        <fullName evidence="1">Sulfur carrier protein ThiS</fullName>
    </submittedName>
</protein>
<dbReference type="InterPro" id="IPR012675">
    <property type="entry name" value="Beta-grasp_dom_sf"/>
</dbReference>
<proteinExistence type="predicted"/>
<dbReference type="InterPro" id="IPR003749">
    <property type="entry name" value="ThiS/MoaD-like"/>
</dbReference>
<dbReference type="InterPro" id="IPR016155">
    <property type="entry name" value="Mopterin_synth/thiamin_S_b"/>
</dbReference>
<organism evidence="1 2">
    <name type="scientific">Halomonas cibimaris</name>
    <dbReference type="NCBI Taxonomy" id="657012"/>
    <lineage>
        <taxon>Bacteria</taxon>
        <taxon>Pseudomonadati</taxon>
        <taxon>Pseudomonadota</taxon>
        <taxon>Gammaproteobacteria</taxon>
        <taxon>Oceanospirillales</taxon>
        <taxon>Halomonadaceae</taxon>
        <taxon>Halomonas</taxon>
    </lineage>
</organism>
<evidence type="ECO:0000313" key="2">
    <source>
        <dbReference type="Proteomes" id="UP001500133"/>
    </source>
</evidence>
<evidence type="ECO:0000313" key="1">
    <source>
        <dbReference type="EMBL" id="GAA3909560.1"/>
    </source>
</evidence>
<accession>A0ABP7LW58</accession>
<gene>
    <name evidence="1" type="primary">thiS</name>
    <name evidence="1" type="ORF">GCM10022228_20420</name>
</gene>
<dbReference type="InterPro" id="IPR010035">
    <property type="entry name" value="Thi_S"/>
</dbReference>
<comment type="caution">
    <text evidence="1">The sequence shown here is derived from an EMBL/GenBank/DDBJ whole genome shotgun (WGS) entry which is preliminary data.</text>
</comment>
<dbReference type="PANTHER" id="PTHR34472">
    <property type="entry name" value="SULFUR CARRIER PROTEIN THIS"/>
    <property type="match status" value="1"/>
</dbReference>